<dbReference type="STRING" id="88036.D8QWR9"/>
<keyword evidence="8" id="KW-1185">Reference proteome</keyword>
<organism evidence="8">
    <name type="scientific">Selaginella moellendorffii</name>
    <name type="common">Spikemoss</name>
    <dbReference type="NCBI Taxonomy" id="88036"/>
    <lineage>
        <taxon>Eukaryota</taxon>
        <taxon>Viridiplantae</taxon>
        <taxon>Streptophyta</taxon>
        <taxon>Embryophyta</taxon>
        <taxon>Tracheophyta</taxon>
        <taxon>Lycopodiopsida</taxon>
        <taxon>Selaginellales</taxon>
        <taxon>Selaginellaceae</taxon>
        <taxon>Selaginella</taxon>
    </lineage>
</organism>
<dbReference type="InParanoid" id="D8QWR9"/>
<dbReference type="InterPro" id="IPR000754">
    <property type="entry name" value="Ribosomal_uS9"/>
</dbReference>
<evidence type="ECO:0000256" key="1">
    <source>
        <dbReference type="ARBA" id="ARBA00005251"/>
    </source>
</evidence>
<dbReference type="EMBL" id="GL377568">
    <property type="protein sequence ID" value="EFJ35684.1"/>
    <property type="molecule type" value="Genomic_DNA"/>
</dbReference>
<dbReference type="GO" id="GO:0003735">
    <property type="term" value="F:structural constituent of ribosome"/>
    <property type="evidence" value="ECO:0000318"/>
    <property type="project" value="GO_Central"/>
</dbReference>
<evidence type="ECO:0000313" key="7">
    <source>
        <dbReference type="EMBL" id="EFJ35684.1"/>
    </source>
</evidence>
<proteinExistence type="inferred from homology"/>
<gene>
    <name evidence="7" type="ORF">SELMODRAFT_79886</name>
</gene>
<name>D8QWR9_SELML</name>
<dbReference type="Pfam" id="PF00380">
    <property type="entry name" value="Ribosomal_S9"/>
    <property type="match status" value="1"/>
</dbReference>
<dbReference type="eggNOG" id="KOG1697">
    <property type="taxonomic scope" value="Eukaryota"/>
</dbReference>
<dbReference type="AlphaFoldDB" id="D8QWR9"/>
<dbReference type="HAMAP" id="MF_00532_B">
    <property type="entry name" value="Ribosomal_uS9_B"/>
    <property type="match status" value="1"/>
</dbReference>
<dbReference type="FunFam" id="3.30.230.10:FF:000001">
    <property type="entry name" value="30S ribosomal protein S9"/>
    <property type="match status" value="1"/>
</dbReference>
<dbReference type="SUPFAM" id="SSF54211">
    <property type="entry name" value="Ribosomal protein S5 domain 2-like"/>
    <property type="match status" value="1"/>
</dbReference>
<dbReference type="InterPro" id="IPR014721">
    <property type="entry name" value="Ribsml_uS5_D2-typ_fold_subgr"/>
</dbReference>
<dbReference type="InterPro" id="IPR020568">
    <property type="entry name" value="Ribosomal_Su5_D2-typ_SF"/>
</dbReference>
<dbReference type="OrthoDB" id="10254627at2759"/>
<dbReference type="GO" id="GO:0003723">
    <property type="term" value="F:RNA binding"/>
    <property type="evidence" value="ECO:0000318"/>
    <property type="project" value="GO_Central"/>
</dbReference>
<dbReference type="InterPro" id="IPR023035">
    <property type="entry name" value="Ribosomal_uS9_bac/plastid"/>
</dbReference>
<dbReference type="Gene3D" id="3.30.230.10">
    <property type="match status" value="1"/>
</dbReference>
<dbReference type="PANTHER" id="PTHR21569:SF1">
    <property type="entry name" value="SMALL RIBOSOMAL SUBUNIT PROTEIN US9M"/>
    <property type="match status" value="1"/>
</dbReference>
<dbReference type="HOGENOM" id="CLU_046483_2_1_1"/>
<dbReference type="NCBIfam" id="NF001099">
    <property type="entry name" value="PRK00132.1"/>
    <property type="match status" value="1"/>
</dbReference>
<dbReference type="Proteomes" id="UP000001514">
    <property type="component" value="Unassembled WGS sequence"/>
</dbReference>
<evidence type="ECO:0000256" key="6">
    <source>
        <dbReference type="RuleBase" id="RU003815"/>
    </source>
</evidence>
<dbReference type="GO" id="GO:0006412">
    <property type="term" value="P:translation"/>
    <property type="evidence" value="ECO:0007669"/>
    <property type="project" value="InterPro"/>
</dbReference>
<dbReference type="PROSITE" id="PS00360">
    <property type="entry name" value="RIBOSOMAL_S9"/>
    <property type="match status" value="1"/>
</dbReference>
<comment type="similarity">
    <text evidence="1 6">Belongs to the universal ribosomal protein uS9 family.</text>
</comment>
<evidence type="ECO:0000313" key="8">
    <source>
        <dbReference type="Proteomes" id="UP000001514"/>
    </source>
</evidence>
<evidence type="ECO:0000256" key="5">
    <source>
        <dbReference type="ARBA" id="ARBA00035437"/>
    </source>
</evidence>
<evidence type="ECO:0000256" key="3">
    <source>
        <dbReference type="ARBA" id="ARBA00023274"/>
    </source>
</evidence>
<dbReference type="KEGG" id="smo:SELMODRAFT_79886"/>
<evidence type="ECO:0000256" key="4">
    <source>
        <dbReference type="ARBA" id="ARBA00035152"/>
    </source>
</evidence>
<dbReference type="OMA" id="KFQFSKR"/>
<keyword evidence="2 6" id="KW-0689">Ribosomal protein</keyword>
<dbReference type="InterPro" id="IPR020574">
    <property type="entry name" value="Ribosomal_uS9_CS"/>
</dbReference>
<dbReference type="Gramene" id="EFJ35684">
    <property type="protein sequence ID" value="EFJ35684"/>
    <property type="gene ID" value="SELMODRAFT_79886"/>
</dbReference>
<protein>
    <recommendedName>
        <fullName evidence="4">Small ribosomal subunit protein uS9c</fullName>
    </recommendedName>
    <alternativeName>
        <fullName evidence="5">30S ribosomal protein S9, chloroplastic</fullName>
    </alternativeName>
</protein>
<dbReference type="PANTHER" id="PTHR21569">
    <property type="entry name" value="RIBOSOMAL PROTEIN S9"/>
    <property type="match status" value="1"/>
</dbReference>
<evidence type="ECO:0000256" key="2">
    <source>
        <dbReference type="ARBA" id="ARBA00022980"/>
    </source>
</evidence>
<reference evidence="7 8" key="1">
    <citation type="journal article" date="2011" name="Science">
        <title>The Selaginella genome identifies genetic changes associated with the evolution of vascular plants.</title>
        <authorList>
            <person name="Banks J.A."/>
            <person name="Nishiyama T."/>
            <person name="Hasebe M."/>
            <person name="Bowman J.L."/>
            <person name="Gribskov M."/>
            <person name="dePamphilis C."/>
            <person name="Albert V.A."/>
            <person name="Aono N."/>
            <person name="Aoyama T."/>
            <person name="Ambrose B.A."/>
            <person name="Ashton N.W."/>
            <person name="Axtell M.J."/>
            <person name="Barker E."/>
            <person name="Barker M.S."/>
            <person name="Bennetzen J.L."/>
            <person name="Bonawitz N.D."/>
            <person name="Chapple C."/>
            <person name="Cheng C."/>
            <person name="Correa L.G."/>
            <person name="Dacre M."/>
            <person name="DeBarry J."/>
            <person name="Dreyer I."/>
            <person name="Elias M."/>
            <person name="Engstrom E.M."/>
            <person name="Estelle M."/>
            <person name="Feng L."/>
            <person name="Finet C."/>
            <person name="Floyd S.K."/>
            <person name="Frommer W.B."/>
            <person name="Fujita T."/>
            <person name="Gramzow L."/>
            <person name="Gutensohn M."/>
            <person name="Harholt J."/>
            <person name="Hattori M."/>
            <person name="Heyl A."/>
            <person name="Hirai T."/>
            <person name="Hiwatashi Y."/>
            <person name="Ishikawa M."/>
            <person name="Iwata M."/>
            <person name="Karol K.G."/>
            <person name="Koehler B."/>
            <person name="Kolukisaoglu U."/>
            <person name="Kubo M."/>
            <person name="Kurata T."/>
            <person name="Lalonde S."/>
            <person name="Li K."/>
            <person name="Li Y."/>
            <person name="Litt A."/>
            <person name="Lyons E."/>
            <person name="Manning G."/>
            <person name="Maruyama T."/>
            <person name="Michael T.P."/>
            <person name="Mikami K."/>
            <person name="Miyazaki S."/>
            <person name="Morinaga S."/>
            <person name="Murata T."/>
            <person name="Mueller-Roeber B."/>
            <person name="Nelson D.R."/>
            <person name="Obara M."/>
            <person name="Oguri Y."/>
            <person name="Olmstead R.G."/>
            <person name="Onodera N."/>
            <person name="Petersen B.L."/>
            <person name="Pils B."/>
            <person name="Prigge M."/>
            <person name="Rensing S.A."/>
            <person name="Riano-Pachon D.M."/>
            <person name="Roberts A.W."/>
            <person name="Sato Y."/>
            <person name="Scheller H.V."/>
            <person name="Schulz B."/>
            <person name="Schulz C."/>
            <person name="Shakirov E.V."/>
            <person name="Shibagaki N."/>
            <person name="Shinohara N."/>
            <person name="Shippen D.E."/>
            <person name="Soerensen I."/>
            <person name="Sotooka R."/>
            <person name="Sugimoto N."/>
            <person name="Sugita M."/>
            <person name="Sumikawa N."/>
            <person name="Tanurdzic M."/>
            <person name="Theissen G."/>
            <person name="Ulvskov P."/>
            <person name="Wakazuki S."/>
            <person name="Weng J.K."/>
            <person name="Willats W.W."/>
            <person name="Wipf D."/>
            <person name="Wolf P.G."/>
            <person name="Yang L."/>
            <person name="Zimmer A.D."/>
            <person name="Zhu Q."/>
            <person name="Mitros T."/>
            <person name="Hellsten U."/>
            <person name="Loque D."/>
            <person name="Otillar R."/>
            <person name="Salamov A."/>
            <person name="Schmutz J."/>
            <person name="Shapiro H."/>
            <person name="Lindquist E."/>
            <person name="Lucas S."/>
            <person name="Rokhsar D."/>
            <person name="Grigoriev I.V."/>
        </authorList>
    </citation>
    <scope>NUCLEOTIDE SEQUENCE [LARGE SCALE GENOMIC DNA]</scope>
</reference>
<sequence>MQRLKKLADSRVRVVDDQGRSYARGGRKTSQASVWLSEGSGNIMVNKMSHDLYFRQLDHRVHILEPFCVTNTLGKFDVKALVRGGGLSGQAGAVRHGISRAIQLFDPSLRLPLRRGGYLTRDPRIVERKKPGRAKARKGFQWVKR</sequence>
<accession>D8QWR9</accession>
<keyword evidence="3 6" id="KW-0687">Ribonucleoprotein</keyword>
<dbReference type="GO" id="GO:0022627">
    <property type="term" value="C:cytosolic small ribosomal subunit"/>
    <property type="evidence" value="ECO:0000318"/>
    <property type="project" value="GO_Central"/>
</dbReference>